<evidence type="ECO:0000259" key="2">
    <source>
        <dbReference type="Pfam" id="PF00501"/>
    </source>
</evidence>
<dbReference type="Pfam" id="PF00501">
    <property type="entry name" value="AMP-binding"/>
    <property type="match status" value="1"/>
</dbReference>
<dbReference type="InterPro" id="IPR045851">
    <property type="entry name" value="AMP-bd_C_sf"/>
</dbReference>
<dbReference type="PROSITE" id="PS00455">
    <property type="entry name" value="AMP_BINDING"/>
    <property type="match status" value="1"/>
</dbReference>
<dbReference type="Proteomes" id="UP000676885">
    <property type="component" value="Chromosome"/>
</dbReference>
<dbReference type="EMBL" id="CP076022">
    <property type="protein sequence ID" value="QWC10622.1"/>
    <property type="molecule type" value="Genomic_DNA"/>
</dbReference>
<keyword evidence="4" id="KW-0436">Ligase</keyword>
<dbReference type="PANTHER" id="PTHR43767">
    <property type="entry name" value="LONG-CHAIN-FATTY-ACID--COA LIGASE"/>
    <property type="match status" value="1"/>
</dbReference>
<gene>
    <name evidence="4" type="ORF">KKR91_03005</name>
</gene>
<feature type="domain" description="AMP-dependent synthetase/ligase" evidence="2">
    <location>
        <begin position="69"/>
        <end position="464"/>
    </location>
</feature>
<protein>
    <submittedName>
        <fullName evidence="4">Long-chain fatty acid--CoA ligase</fullName>
    </submittedName>
</protein>
<reference evidence="4 5" key="1">
    <citation type="submission" date="2021-05" db="EMBL/GenBank/DDBJ databases">
        <title>Novel species in genus Arthrobacter.</title>
        <authorList>
            <person name="Zhang G."/>
        </authorList>
    </citation>
    <scope>NUCLEOTIDE SEQUENCE [LARGE SCALE GENOMIC DNA]</scope>
    <source>
        <strain evidence="5">zg-ZUI227</strain>
    </source>
</reference>
<feature type="domain" description="AMP-binding enzyme C-terminal" evidence="3">
    <location>
        <begin position="515"/>
        <end position="590"/>
    </location>
</feature>
<dbReference type="AlphaFoldDB" id="A0A975R0V9"/>
<organism evidence="4 5">
    <name type="scientific">Arthrobacter jiangjiafuii</name>
    <dbReference type="NCBI Taxonomy" id="2817475"/>
    <lineage>
        <taxon>Bacteria</taxon>
        <taxon>Bacillati</taxon>
        <taxon>Actinomycetota</taxon>
        <taxon>Actinomycetes</taxon>
        <taxon>Micrococcales</taxon>
        <taxon>Micrococcaceae</taxon>
        <taxon>Arthrobacter</taxon>
    </lineage>
</organism>
<dbReference type="InterPro" id="IPR025110">
    <property type="entry name" value="AMP-bd_C"/>
</dbReference>
<dbReference type="InterPro" id="IPR000873">
    <property type="entry name" value="AMP-dep_synth/lig_dom"/>
</dbReference>
<feature type="compositionally biased region" description="Polar residues" evidence="1">
    <location>
        <begin position="29"/>
        <end position="39"/>
    </location>
</feature>
<dbReference type="InterPro" id="IPR050237">
    <property type="entry name" value="ATP-dep_AMP-bd_enzyme"/>
</dbReference>
<dbReference type="SUPFAM" id="SSF56801">
    <property type="entry name" value="Acetyl-CoA synthetase-like"/>
    <property type="match status" value="1"/>
</dbReference>
<evidence type="ECO:0000313" key="5">
    <source>
        <dbReference type="Proteomes" id="UP000676885"/>
    </source>
</evidence>
<dbReference type="NCBIfam" id="NF004114">
    <property type="entry name" value="PRK05605.1"/>
    <property type="match status" value="1"/>
</dbReference>
<accession>A0A975R0V9</accession>
<keyword evidence="5" id="KW-1185">Reference proteome</keyword>
<dbReference type="KEGG" id="ajg:KKR91_03005"/>
<proteinExistence type="predicted"/>
<dbReference type="InterPro" id="IPR020845">
    <property type="entry name" value="AMP-binding_CS"/>
</dbReference>
<sequence>MQPRADGFAVPGPSGARTAGRRSAAKVENVSTNAPTNPAEQPRPWTRHYGKGVPADPRLPDGSLVDLVEESIGKFGSKPALQFFGAVTDYQALGEQIRRAATGLKKLGVKKGDRVALVLPNCPQHIVAFYAVLRLGAVVVEHNPLYTDRELRHQFEDHGATVAVVWDKVADTLQALPADIPLHTIISVNLIDAMPLGNRLALKLPLPAVRRTRASLTVSRSPRKGLRAVLPWKKLLDNRPLRRRHPRPEASDLAVIQYTSGTTGLPKGVMLSHANLVANAAQGRAWVPGLRPGKETFYAVLPMFHAYGLTLCLTFAMSLGARLVLFPKFDPDLVLKAVKKTPPTFLPAVPPIYDRIVDGAKKQGVSLKGVRFAISGAMNLPTATVSAWEEATGGYLIEGYGLTETSPVAIGNPMGPTRKPGTVGVPFPLTDIRVVDPENPGIDRAQGEQGELLIRGPQVFQGYWNKPAETKAVLLDGGWFRTGDIVTVDEDHFVTIQDRIKELIITGGFNVSPSEVEEALKRHESVAEAAVVGIGKEGGGEDVVAAVVLKKDADFDAEDIRQYVRRELAAYKVPRRIVQIPDLPRSLIGKVMRRHVRDHIEGPAPATPAETAGVAGTADTATPHSKS</sequence>
<evidence type="ECO:0000259" key="3">
    <source>
        <dbReference type="Pfam" id="PF13193"/>
    </source>
</evidence>
<feature type="region of interest" description="Disordered" evidence="1">
    <location>
        <begin position="1"/>
        <end position="45"/>
    </location>
</feature>
<evidence type="ECO:0000313" key="4">
    <source>
        <dbReference type="EMBL" id="QWC10622.1"/>
    </source>
</evidence>
<dbReference type="Gene3D" id="3.30.300.30">
    <property type="match status" value="1"/>
</dbReference>
<dbReference type="CDD" id="cd05936">
    <property type="entry name" value="FC-FACS_FadD_like"/>
    <property type="match status" value="1"/>
</dbReference>
<dbReference type="Pfam" id="PF13193">
    <property type="entry name" value="AMP-binding_C"/>
    <property type="match status" value="1"/>
</dbReference>
<dbReference type="InterPro" id="IPR042099">
    <property type="entry name" value="ANL_N_sf"/>
</dbReference>
<name>A0A975R0V9_9MICC</name>
<dbReference type="GO" id="GO:0016877">
    <property type="term" value="F:ligase activity, forming carbon-sulfur bonds"/>
    <property type="evidence" value="ECO:0007669"/>
    <property type="project" value="UniProtKB-ARBA"/>
</dbReference>
<dbReference type="PANTHER" id="PTHR43767:SF12">
    <property type="entry name" value="AMP-DEPENDENT SYNTHETASE AND LIGASE"/>
    <property type="match status" value="1"/>
</dbReference>
<feature type="region of interest" description="Disordered" evidence="1">
    <location>
        <begin position="601"/>
        <end position="627"/>
    </location>
</feature>
<dbReference type="Gene3D" id="3.40.50.12780">
    <property type="entry name" value="N-terminal domain of ligase-like"/>
    <property type="match status" value="1"/>
</dbReference>
<feature type="compositionally biased region" description="Low complexity" evidence="1">
    <location>
        <begin position="602"/>
        <end position="627"/>
    </location>
</feature>
<evidence type="ECO:0000256" key="1">
    <source>
        <dbReference type="SAM" id="MobiDB-lite"/>
    </source>
</evidence>